<dbReference type="RefSeq" id="WP_103461508.1">
    <property type="nucleotide sequence ID" value="NZ_PPXD01000026.1"/>
</dbReference>
<feature type="region of interest" description="Disordered" evidence="1">
    <location>
        <begin position="36"/>
        <end position="60"/>
    </location>
</feature>
<gene>
    <name evidence="3" type="ORF">C3B61_15675</name>
</gene>
<evidence type="ECO:0000256" key="2">
    <source>
        <dbReference type="SAM" id="Phobius"/>
    </source>
</evidence>
<keyword evidence="2" id="KW-0472">Membrane</keyword>
<evidence type="ECO:0000313" key="4">
    <source>
        <dbReference type="Proteomes" id="UP000237340"/>
    </source>
</evidence>
<proteinExistence type="predicted"/>
<organism evidence="3 4">
    <name type="scientific">Cryobacterium zongtaii</name>
    <dbReference type="NCBI Taxonomy" id="1259217"/>
    <lineage>
        <taxon>Bacteria</taxon>
        <taxon>Bacillati</taxon>
        <taxon>Actinomycetota</taxon>
        <taxon>Actinomycetes</taxon>
        <taxon>Micrococcales</taxon>
        <taxon>Microbacteriaceae</taxon>
        <taxon>Cryobacterium</taxon>
    </lineage>
</organism>
<dbReference type="Proteomes" id="UP000237340">
    <property type="component" value="Unassembled WGS sequence"/>
</dbReference>
<keyword evidence="2" id="KW-0812">Transmembrane</keyword>
<feature type="compositionally biased region" description="Basic and acidic residues" evidence="1">
    <location>
        <begin position="36"/>
        <end position="45"/>
    </location>
</feature>
<dbReference type="AlphaFoldDB" id="A0A2S3Z9R2"/>
<accession>A0A2S3Z9R2</accession>
<name>A0A2S3Z9R2_9MICO</name>
<feature type="transmembrane region" description="Helical" evidence="2">
    <location>
        <begin position="9"/>
        <end position="32"/>
    </location>
</feature>
<comment type="caution">
    <text evidence="3">The sequence shown here is derived from an EMBL/GenBank/DDBJ whole genome shotgun (WGS) entry which is preliminary data.</text>
</comment>
<protein>
    <submittedName>
        <fullName evidence="3">Uncharacterized protein</fullName>
    </submittedName>
</protein>
<keyword evidence="4" id="KW-1185">Reference proteome</keyword>
<evidence type="ECO:0000256" key="1">
    <source>
        <dbReference type="SAM" id="MobiDB-lite"/>
    </source>
</evidence>
<dbReference type="EMBL" id="PPXD01000026">
    <property type="protein sequence ID" value="POH62318.1"/>
    <property type="molecule type" value="Genomic_DNA"/>
</dbReference>
<sequence length="217" mass="23606">MPLVHQRRFIIAVICGGLTLILLMAIGVYGLIRGPEKASDPDRPAVETSAPTVSPERAGEPRPVLVTSNAEHFARSVARALFNWDTRHEGGPAEWAQVLLDVADAEEAPALASDVRGYLPSPEMWVRLSAYGTRQRLDVESIAIPKLWSTARDQATAGQLPPGAAALTITGTSHRVGTWNTEVIRTERPLAFTIFVACKEGQPCVLLRLSQLDRPLK</sequence>
<evidence type="ECO:0000313" key="3">
    <source>
        <dbReference type="EMBL" id="POH62318.1"/>
    </source>
</evidence>
<reference evidence="3 4" key="1">
    <citation type="submission" date="2018-01" db="EMBL/GenBank/DDBJ databases">
        <title>Cryobacterium sp. nov., from glaciers in China.</title>
        <authorList>
            <person name="Liu Q."/>
            <person name="Xin Y.-H."/>
        </authorList>
    </citation>
    <scope>NUCLEOTIDE SEQUENCE [LARGE SCALE GENOMIC DNA]</scope>
    <source>
        <strain evidence="3 4">TMN-42</strain>
    </source>
</reference>
<keyword evidence="2" id="KW-1133">Transmembrane helix</keyword>